<keyword evidence="3" id="KW-1185">Reference proteome</keyword>
<dbReference type="PATRIC" id="fig|1141662.3.peg.821"/>
<dbReference type="OrthoDB" id="7053938at2"/>
<sequence>MRVNSTTELPALQQNNNHGNSDALKGNLASQVKGIKNMTNNPQTMPPMKQNKKSKHQQPSVWDKFASSQENIDSFKYELKNSGRPLVHFPPSARGDMNAYKYVGFLDESTRPLTIFEYYRCKKSSDQKAHFNDNLPTIIDHVNSMGNKFQEGRDYIICNDLEMEKLQKGVSNKKHYQYYDSIISVPSIRKAVHEQFRRDINSNSKIKSYFESKSIPCSGVENFTRENRLIMVNINKRKPESNWDPRQYRHTTPEVAHMQNLVDCIYDAKKAAHKTIKEDQFDICFSGSELTKTEQNLWKEYASEKGVNVHFFNDLVKEGFDRIEQREVLFALSDQYKSTIYLGHQSGVNEDAPILPRTNVYSLSEYLGQGQVGFLRLERRTQFDIVKQGPFGTPIHASTMGNFYGLRNGEFLTTEGILAAVQLKIDLYTQKHQPLDKLWNNLISKHALEAENKNSKIPNEHAVNELLSLILNDVENKEINAKDINAYRGAINIIVQRMKGEAPNLSEKAKEYFTNVMKQELSPHDSHEPLTRHEHKLEAQNAGIARYDRLLQGERIGASEQPNDDYFDWLYHDQSL</sequence>
<feature type="region of interest" description="Disordered" evidence="1">
    <location>
        <begin position="1"/>
        <end position="25"/>
    </location>
</feature>
<proteinExistence type="predicted"/>
<feature type="compositionally biased region" description="Polar residues" evidence="1">
    <location>
        <begin position="1"/>
        <end position="20"/>
    </location>
</feature>
<evidence type="ECO:0000256" key="1">
    <source>
        <dbReference type="SAM" id="MobiDB-lite"/>
    </source>
</evidence>
<organism evidence="2 3">
    <name type="scientific">Providencia burhodogranariea DSM 19968</name>
    <dbReference type="NCBI Taxonomy" id="1141662"/>
    <lineage>
        <taxon>Bacteria</taxon>
        <taxon>Pseudomonadati</taxon>
        <taxon>Pseudomonadota</taxon>
        <taxon>Gammaproteobacteria</taxon>
        <taxon>Enterobacterales</taxon>
        <taxon>Morganellaceae</taxon>
        <taxon>Providencia</taxon>
    </lineage>
</organism>
<dbReference type="RefSeq" id="WP_008910849.1">
    <property type="nucleotide sequence ID" value="NZ_KB233222.1"/>
</dbReference>
<evidence type="ECO:0000313" key="2">
    <source>
        <dbReference type="EMBL" id="EKT63518.1"/>
    </source>
</evidence>
<accession>K8WSG0</accession>
<name>K8WSG0_9GAMM</name>
<comment type="caution">
    <text evidence="2">The sequence shown here is derived from an EMBL/GenBank/DDBJ whole genome shotgun (WGS) entry which is preliminary data.</text>
</comment>
<dbReference type="Proteomes" id="UP000009336">
    <property type="component" value="Unassembled WGS sequence"/>
</dbReference>
<feature type="region of interest" description="Disordered" evidence="1">
    <location>
        <begin position="37"/>
        <end position="58"/>
    </location>
</feature>
<protein>
    <submittedName>
        <fullName evidence="2">Uncharacterized protein</fullName>
    </submittedName>
</protein>
<evidence type="ECO:0000313" key="3">
    <source>
        <dbReference type="Proteomes" id="UP000009336"/>
    </source>
</evidence>
<dbReference type="AlphaFoldDB" id="K8WSG0"/>
<gene>
    <name evidence="2" type="ORF">OOA_04057</name>
</gene>
<dbReference type="EMBL" id="AKKL01000014">
    <property type="protein sequence ID" value="EKT63518.1"/>
    <property type="molecule type" value="Genomic_DNA"/>
</dbReference>
<dbReference type="HOGENOM" id="CLU_459086_0_0_6"/>
<reference evidence="2 3" key="1">
    <citation type="journal article" date="2012" name="BMC Genomics">
        <title>Comparative genomics of bacteria in the genus Providencia isolated from wild Drosophila melanogaster.</title>
        <authorList>
            <person name="Galac M.R."/>
            <person name="Lazzaro B.P."/>
        </authorList>
    </citation>
    <scope>NUCLEOTIDE SEQUENCE [LARGE SCALE GENOMIC DNA]</scope>
    <source>
        <strain evidence="2 3">DSM 19968</strain>
    </source>
</reference>